<evidence type="ECO:0000313" key="3">
    <source>
        <dbReference type="Proteomes" id="UP000474024"/>
    </source>
</evidence>
<organism evidence="2 3">
    <name type="scientific">Roseburia porci</name>
    <dbReference type="NCBI Taxonomy" id="2605790"/>
    <lineage>
        <taxon>Bacteria</taxon>
        <taxon>Bacillati</taxon>
        <taxon>Bacillota</taxon>
        <taxon>Clostridia</taxon>
        <taxon>Lachnospirales</taxon>
        <taxon>Lachnospiraceae</taxon>
        <taxon>Roseburia</taxon>
    </lineage>
</organism>
<sequence>MSKGIAGKNTWALALLILIGVVIGGLIGQLASGVPALAWLNYGQTFGLTSPVVLDLGILVITFALTINITIAGILGVVVAIIIYRFL</sequence>
<keyword evidence="1" id="KW-1133">Transmembrane helix</keyword>
<dbReference type="AlphaFoldDB" id="A0A6L5YUA7"/>
<dbReference type="RefSeq" id="WP_154430498.1">
    <property type="nucleotide sequence ID" value="NZ_VUNI01000020.1"/>
</dbReference>
<evidence type="ECO:0000256" key="1">
    <source>
        <dbReference type="SAM" id="Phobius"/>
    </source>
</evidence>
<dbReference type="EMBL" id="VUNI01000020">
    <property type="protein sequence ID" value="MST75532.1"/>
    <property type="molecule type" value="Genomic_DNA"/>
</dbReference>
<protein>
    <submittedName>
        <fullName evidence="2">DUF4321 domain-containing protein</fullName>
    </submittedName>
</protein>
<dbReference type="InterPro" id="IPR025470">
    <property type="entry name" value="DUF4321"/>
</dbReference>
<evidence type="ECO:0000313" key="2">
    <source>
        <dbReference type="EMBL" id="MST75532.1"/>
    </source>
</evidence>
<name>A0A6L5YUA7_9FIRM</name>
<feature type="transmembrane region" description="Helical" evidence="1">
    <location>
        <begin position="58"/>
        <end position="84"/>
    </location>
</feature>
<keyword evidence="1" id="KW-0472">Membrane</keyword>
<comment type="caution">
    <text evidence="2">The sequence shown here is derived from an EMBL/GenBank/DDBJ whole genome shotgun (WGS) entry which is preliminary data.</text>
</comment>
<dbReference type="Pfam" id="PF14209">
    <property type="entry name" value="DUF4321"/>
    <property type="match status" value="1"/>
</dbReference>
<accession>A0A6L5YUA7</accession>
<proteinExistence type="predicted"/>
<feature type="transmembrane region" description="Helical" evidence="1">
    <location>
        <begin position="12"/>
        <end position="38"/>
    </location>
</feature>
<dbReference type="Proteomes" id="UP000474024">
    <property type="component" value="Unassembled WGS sequence"/>
</dbReference>
<reference evidence="2 3" key="1">
    <citation type="submission" date="2019-08" db="EMBL/GenBank/DDBJ databases">
        <title>In-depth cultivation of the pig gut microbiome towards novel bacterial diversity and tailored functional studies.</title>
        <authorList>
            <person name="Wylensek D."/>
            <person name="Hitch T.C.A."/>
            <person name="Clavel T."/>
        </authorList>
    </citation>
    <scope>NUCLEOTIDE SEQUENCE [LARGE SCALE GENOMIC DNA]</scope>
    <source>
        <strain evidence="2 3">MUC/MUC-530-WT-4D</strain>
    </source>
</reference>
<keyword evidence="3" id="KW-1185">Reference proteome</keyword>
<keyword evidence="1" id="KW-0812">Transmembrane</keyword>
<gene>
    <name evidence="2" type="ORF">FYJ75_10970</name>
</gene>